<organism evidence="2 3">
    <name type="scientific">Brachionus plicatilis</name>
    <name type="common">Marine rotifer</name>
    <name type="synonym">Brachionus muelleri</name>
    <dbReference type="NCBI Taxonomy" id="10195"/>
    <lineage>
        <taxon>Eukaryota</taxon>
        <taxon>Metazoa</taxon>
        <taxon>Spiralia</taxon>
        <taxon>Gnathifera</taxon>
        <taxon>Rotifera</taxon>
        <taxon>Eurotatoria</taxon>
        <taxon>Monogononta</taxon>
        <taxon>Pseudotrocha</taxon>
        <taxon>Ploima</taxon>
        <taxon>Brachionidae</taxon>
        <taxon>Brachionus</taxon>
    </lineage>
</organism>
<evidence type="ECO:0000313" key="2">
    <source>
        <dbReference type="EMBL" id="RNA12466.1"/>
    </source>
</evidence>
<proteinExistence type="predicted"/>
<sequence>MAFLKPIHLIFLINLIDGTTINGRSPICAKGSSKTEGHADFTPFSFIINSLQIEEVLSLLRTSTLRSFIRKSKIQLYNQRFGDHKLIYTPQSQIN</sequence>
<reference evidence="2 3" key="1">
    <citation type="journal article" date="2018" name="Sci. Rep.">
        <title>Genomic signatures of local adaptation to the degree of environmental predictability in rotifers.</title>
        <authorList>
            <person name="Franch-Gras L."/>
            <person name="Hahn C."/>
            <person name="Garcia-Roger E.M."/>
            <person name="Carmona M.J."/>
            <person name="Serra M."/>
            <person name="Gomez A."/>
        </authorList>
    </citation>
    <scope>NUCLEOTIDE SEQUENCE [LARGE SCALE GENOMIC DNA]</scope>
    <source>
        <strain evidence="2">HYR1</strain>
    </source>
</reference>
<evidence type="ECO:0000256" key="1">
    <source>
        <dbReference type="SAM" id="SignalP"/>
    </source>
</evidence>
<feature type="chain" id="PRO_5018095186" evidence="1">
    <location>
        <begin position="19"/>
        <end position="95"/>
    </location>
</feature>
<dbReference type="EMBL" id="REGN01005687">
    <property type="protein sequence ID" value="RNA12466.1"/>
    <property type="molecule type" value="Genomic_DNA"/>
</dbReference>
<keyword evidence="1" id="KW-0732">Signal</keyword>
<comment type="caution">
    <text evidence="2">The sequence shown here is derived from an EMBL/GenBank/DDBJ whole genome shotgun (WGS) entry which is preliminary data.</text>
</comment>
<feature type="signal peptide" evidence="1">
    <location>
        <begin position="1"/>
        <end position="18"/>
    </location>
</feature>
<accession>A0A3M7QM03</accession>
<gene>
    <name evidence="2" type="ORF">BpHYR1_029437</name>
</gene>
<evidence type="ECO:0000313" key="3">
    <source>
        <dbReference type="Proteomes" id="UP000276133"/>
    </source>
</evidence>
<dbReference type="Proteomes" id="UP000276133">
    <property type="component" value="Unassembled WGS sequence"/>
</dbReference>
<name>A0A3M7QM03_BRAPC</name>
<keyword evidence="3" id="KW-1185">Reference proteome</keyword>
<dbReference type="AlphaFoldDB" id="A0A3M7QM03"/>
<protein>
    <submittedName>
        <fullName evidence="2">Uncharacterized protein</fullName>
    </submittedName>
</protein>